<dbReference type="PROSITE" id="PS50157">
    <property type="entry name" value="ZINC_FINGER_C2H2_2"/>
    <property type="match status" value="2"/>
</dbReference>
<feature type="compositionally biased region" description="Polar residues" evidence="8">
    <location>
        <begin position="620"/>
        <end position="649"/>
    </location>
</feature>
<dbReference type="EMBL" id="JAACJP010000026">
    <property type="protein sequence ID" value="KAF5376883.1"/>
    <property type="molecule type" value="Genomic_DNA"/>
</dbReference>
<dbReference type="PROSITE" id="PS00028">
    <property type="entry name" value="ZINC_FINGER_C2H2_1"/>
    <property type="match status" value="1"/>
</dbReference>
<feature type="compositionally biased region" description="Low complexity" evidence="8">
    <location>
        <begin position="1495"/>
        <end position="1513"/>
    </location>
</feature>
<evidence type="ECO:0000256" key="5">
    <source>
        <dbReference type="ARBA" id="ARBA00022833"/>
    </source>
</evidence>
<dbReference type="InterPro" id="IPR050331">
    <property type="entry name" value="Zinc_finger"/>
</dbReference>
<dbReference type="Pfam" id="PF00096">
    <property type="entry name" value="zf-C2H2"/>
    <property type="match status" value="2"/>
</dbReference>
<dbReference type="Proteomes" id="UP000565441">
    <property type="component" value="Unassembled WGS sequence"/>
</dbReference>
<feature type="region of interest" description="Disordered" evidence="8">
    <location>
        <begin position="1434"/>
        <end position="1542"/>
    </location>
</feature>
<dbReference type="GO" id="GO:0005634">
    <property type="term" value="C:nucleus"/>
    <property type="evidence" value="ECO:0007669"/>
    <property type="project" value="UniProtKB-SubCell"/>
</dbReference>
<feature type="compositionally biased region" description="Pro residues" evidence="8">
    <location>
        <begin position="919"/>
        <end position="928"/>
    </location>
</feature>
<reference evidence="10 11" key="1">
    <citation type="journal article" date="2020" name="ISME J.">
        <title>Uncovering the hidden diversity of litter-decomposition mechanisms in mushroom-forming fungi.</title>
        <authorList>
            <person name="Floudas D."/>
            <person name="Bentzer J."/>
            <person name="Ahren D."/>
            <person name="Johansson T."/>
            <person name="Persson P."/>
            <person name="Tunlid A."/>
        </authorList>
    </citation>
    <scope>NUCLEOTIDE SEQUENCE [LARGE SCALE GENOMIC DNA]</scope>
    <source>
        <strain evidence="10 11">CBS 661.87</strain>
    </source>
</reference>
<keyword evidence="5" id="KW-0862">Zinc</keyword>
<keyword evidence="11" id="KW-1185">Reference proteome</keyword>
<evidence type="ECO:0000313" key="10">
    <source>
        <dbReference type="EMBL" id="KAF5376883.1"/>
    </source>
</evidence>
<feature type="compositionally biased region" description="Polar residues" evidence="8">
    <location>
        <begin position="544"/>
        <end position="556"/>
    </location>
</feature>
<keyword evidence="6" id="KW-0539">Nucleus</keyword>
<feature type="compositionally biased region" description="Low complexity" evidence="8">
    <location>
        <begin position="557"/>
        <end position="569"/>
    </location>
</feature>
<feature type="region of interest" description="Disordered" evidence="8">
    <location>
        <begin position="536"/>
        <end position="1078"/>
    </location>
</feature>
<sequence>MASYDPNKGKGKILKRADPSTIQDKFLVGYQGWCVLETLAHQMSRPKFTCGGDGEPVGPGHHGWLHWFDAPIPHGGRPNTDLWPDVSSYSPSELFPAPGLKTKSGEQVFLFSSRHPKTVQRHFHWMAEHGVDGAFLQRFAGQCDLEAGNEGIMRIRDEVGDRVREAAEKEGRVFAIMYDVTGVAPDRVQRILERDWVHLIREKSVLDSPNYLREKGKPVIGLWGFGFNNAGHTPELVGAITSFIRNVTPGGAYIMAGTPAHWRTAEGDADRNPEFLDIWLNDLDAISPWTIGRYGTEQAADDFAETKIKGDVELIKKRNEEGRWRKIDYIPVVFPGGSGFNLSKGEWGFNDIKRNGGRFLWKQISNAKRQGVRTIYGAMWDEYDEGTAFMPVVEKKRMLPESDKHPFMALDEDGYDLPSDWYMRICGFAGEGLRSERRIHETFPSKELQDYWASRPKYEEVDHKSGDFVSGASKEGEGGSGSGGADGQSYQEWLATQKEDKEEPPPPPYSLEAGEISENQSQVALASTAASVAAVSSTPAQTAPVSTPTPNTIEPRTSSPPATSTTVPTHEAAHSSPSSGPVRQSTGPPPINANSRPHQPYNPSQYHPPSVSGAPDPSALSPSNASTYPTHAYGNTQSHAYHSASSQYTAGAPQDPVSSLAKDFSRHGIGSPAPGLGPAAASPPPLHPAHPAAAQGGRPQLSNTRPQSRPQSPSGYAQSSSPTSGSYPSTQATAPQAGGPWSQAQWPPPDWGVGGSSQPQHQTLPPGQQSSYPEQNTAGANLSRPHTFTASLYSSSTSLRPHASLSARPPQSHGQSPPSGAHAPGKTGAPPSHLPYGSSPSTYTPGGTPSFHGPGASSYTSSGSPPPPGAPSFPGGGSAYPPTAPTSSYPGQGGPSSYRTSAYTPPSPHGPSYVNIPHISPPHSPLPVGPAGGSYYPGQAPSHGFPATQGSTYPGQTSYGSGPPPTASQPPYGVPHGPGHSLNDGRPQGGGFQFPQAPGGDSYIGSIPQPQSTGYAPSYIGQPGSNAPYGASSPSMPSASSGWYSGSSGSPAPPPMPPRPPSHSPYPGASSSGPSFPTASTGLLGSALSAVDKVAGRKTRVQLESVAQSGTKLFNKFTKSAHPLFPTPTMQTQYYPPPFHHQDVYHAQAAYLNQGTSNSYLSTGGLDLSGFSRGSSLSYPHQEYRYFPDRGGDLARLPESSSRLPSTSLCATGMGTTENPVSSTDFFHSEGIADFPLQQRWRWSPASEPIHGLPMAHVLNVPPVHLPQHGFATIKRSSKDSLSEHSIVLSPAAQLPTPASMAVLLNPNSRSERNSPQVSHQAPPVSTRDTQSEMALAAQPPPVRQVRPVEPEVLAACPVDNLSREKKHGCTMCHKRFDRPSTLRKHLLVHTGEKAFVCETCGRRFGVASNLNRHVRRCILKPVNVALTAGKQPSLVAGQSSDARDGRDPSPSTSNTLSSGSSDQASSPAHQFQSTPSPTRQARCSAPPKRRRRAPSPSRWIPPSLLSFNLSPPEFRKSTPVPLPPVRRNLPKEERDSWDENVASSPYHPRGWKNVLPGPGLGLGLGLGGKDLRNLNLGGNGGFMLGRVLVF</sequence>
<feature type="compositionally biased region" description="Pro residues" evidence="8">
    <location>
        <begin position="1051"/>
        <end position="1064"/>
    </location>
</feature>
<dbReference type="PANTHER" id="PTHR16515:SF49">
    <property type="entry name" value="GASTRULA ZINC FINGER PROTEIN XLCGF49.1-LIKE-RELATED"/>
    <property type="match status" value="1"/>
</dbReference>
<feature type="compositionally biased region" description="Low complexity" evidence="8">
    <location>
        <begin position="1065"/>
        <end position="1078"/>
    </location>
</feature>
<feature type="compositionally biased region" description="Polar residues" evidence="8">
    <location>
        <begin position="948"/>
        <end position="960"/>
    </location>
</feature>
<feature type="compositionally biased region" description="Low complexity" evidence="8">
    <location>
        <begin position="1027"/>
        <end position="1050"/>
    </location>
</feature>
<keyword evidence="4 7" id="KW-0863">Zinc-finger</keyword>
<evidence type="ECO:0000256" key="6">
    <source>
        <dbReference type="ARBA" id="ARBA00023242"/>
    </source>
</evidence>
<evidence type="ECO:0000256" key="7">
    <source>
        <dbReference type="PROSITE-ProRule" id="PRU00042"/>
    </source>
</evidence>
<feature type="domain" description="C2H2-type" evidence="9">
    <location>
        <begin position="1368"/>
        <end position="1395"/>
    </location>
</feature>
<dbReference type="InterPro" id="IPR013087">
    <property type="entry name" value="Znf_C2H2_type"/>
</dbReference>
<dbReference type="Gene3D" id="3.20.20.80">
    <property type="entry name" value="Glycosidases"/>
    <property type="match status" value="1"/>
</dbReference>
<comment type="caution">
    <text evidence="10">The sequence shown here is derived from an EMBL/GenBank/DDBJ whole genome shotgun (WGS) entry which is preliminary data.</text>
</comment>
<dbReference type="Gene3D" id="3.30.160.60">
    <property type="entry name" value="Classic Zinc Finger"/>
    <property type="match status" value="2"/>
</dbReference>
<dbReference type="GO" id="GO:0010468">
    <property type="term" value="P:regulation of gene expression"/>
    <property type="evidence" value="ECO:0007669"/>
    <property type="project" value="TreeGrafter"/>
</dbReference>
<dbReference type="InterPro" id="IPR036236">
    <property type="entry name" value="Znf_C2H2_sf"/>
</dbReference>
<evidence type="ECO:0000256" key="8">
    <source>
        <dbReference type="SAM" id="MobiDB-lite"/>
    </source>
</evidence>
<feature type="compositionally biased region" description="Low complexity" evidence="8">
    <location>
        <begin position="1449"/>
        <end position="1467"/>
    </location>
</feature>
<feature type="compositionally biased region" description="Low complexity" evidence="8">
    <location>
        <begin position="853"/>
        <end position="863"/>
    </location>
</feature>
<protein>
    <recommendedName>
        <fullName evidence="9">C2H2-type domain-containing protein</fullName>
    </recommendedName>
</protein>
<dbReference type="SMART" id="SM00355">
    <property type="entry name" value="ZnF_C2H2"/>
    <property type="match status" value="2"/>
</dbReference>
<dbReference type="OrthoDB" id="2589715at2759"/>
<feature type="compositionally biased region" description="Low complexity" evidence="8">
    <location>
        <begin position="887"/>
        <end position="898"/>
    </location>
</feature>
<name>A0A8H5M0Z4_9AGAR</name>
<feature type="region of interest" description="Disordered" evidence="8">
    <location>
        <begin position="1308"/>
        <end position="1334"/>
    </location>
</feature>
<dbReference type="PANTHER" id="PTHR16515">
    <property type="entry name" value="PR DOMAIN ZINC FINGER PROTEIN"/>
    <property type="match status" value="1"/>
</dbReference>
<feature type="compositionally biased region" description="Polar residues" evidence="8">
    <location>
        <begin position="700"/>
        <end position="709"/>
    </location>
</feature>
<evidence type="ECO:0000259" key="9">
    <source>
        <dbReference type="PROSITE" id="PS50157"/>
    </source>
</evidence>
<feature type="compositionally biased region" description="Polar residues" evidence="8">
    <location>
        <begin position="1468"/>
        <end position="1480"/>
    </location>
</feature>
<keyword evidence="3" id="KW-0677">Repeat</keyword>
<gene>
    <name evidence="10" type="ORF">D9615_007242</name>
</gene>
<evidence type="ECO:0000256" key="2">
    <source>
        <dbReference type="ARBA" id="ARBA00022723"/>
    </source>
</evidence>
<organism evidence="10 11">
    <name type="scientific">Tricholomella constricta</name>
    <dbReference type="NCBI Taxonomy" id="117010"/>
    <lineage>
        <taxon>Eukaryota</taxon>
        <taxon>Fungi</taxon>
        <taxon>Dikarya</taxon>
        <taxon>Basidiomycota</taxon>
        <taxon>Agaricomycotina</taxon>
        <taxon>Agaricomycetes</taxon>
        <taxon>Agaricomycetidae</taxon>
        <taxon>Agaricales</taxon>
        <taxon>Tricholomatineae</taxon>
        <taxon>Lyophyllaceae</taxon>
        <taxon>Tricholomella</taxon>
    </lineage>
</organism>
<feature type="compositionally biased region" description="Polar residues" evidence="8">
    <location>
        <begin position="838"/>
        <end position="847"/>
    </location>
</feature>
<dbReference type="CDD" id="cd11576">
    <property type="entry name" value="GH99_GH71_like_2"/>
    <property type="match status" value="1"/>
</dbReference>
<feature type="compositionally biased region" description="Polar residues" evidence="8">
    <location>
        <begin position="756"/>
        <end position="799"/>
    </location>
</feature>
<dbReference type="GO" id="GO:0008270">
    <property type="term" value="F:zinc ion binding"/>
    <property type="evidence" value="ECO:0007669"/>
    <property type="project" value="UniProtKB-KW"/>
</dbReference>
<feature type="compositionally biased region" description="Polar residues" evidence="8">
    <location>
        <begin position="575"/>
        <end position="607"/>
    </location>
</feature>
<dbReference type="FunFam" id="3.30.160.60:FF:000100">
    <property type="entry name" value="Zinc finger 45-like"/>
    <property type="match status" value="1"/>
</dbReference>
<feature type="domain" description="C2H2-type" evidence="9">
    <location>
        <begin position="1396"/>
        <end position="1433"/>
    </location>
</feature>
<accession>A0A8H5M0Z4</accession>
<evidence type="ECO:0000256" key="1">
    <source>
        <dbReference type="ARBA" id="ARBA00004123"/>
    </source>
</evidence>
<feature type="compositionally biased region" description="Low complexity" evidence="8">
    <location>
        <begin position="809"/>
        <end position="820"/>
    </location>
</feature>
<feature type="compositionally biased region" description="Low complexity" evidence="8">
    <location>
        <begin position="710"/>
        <end position="730"/>
    </location>
</feature>
<feature type="compositionally biased region" description="Low complexity" evidence="8">
    <location>
        <begin position="671"/>
        <end position="680"/>
    </location>
</feature>
<comment type="subcellular location">
    <subcellularLocation>
        <location evidence="1">Nucleus</location>
    </subcellularLocation>
</comment>
<evidence type="ECO:0000256" key="4">
    <source>
        <dbReference type="ARBA" id="ARBA00022771"/>
    </source>
</evidence>
<dbReference type="SUPFAM" id="SSF57667">
    <property type="entry name" value="beta-beta-alpha zinc fingers"/>
    <property type="match status" value="1"/>
</dbReference>
<feature type="compositionally biased region" description="Polar residues" evidence="8">
    <location>
        <begin position="1308"/>
        <end position="1320"/>
    </location>
</feature>
<proteinExistence type="predicted"/>
<feature type="region of interest" description="Disordered" evidence="8">
    <location>
        <begin position="466"/>
        <end position="488"/>
    </location>
</feature>
<evidence type="ECO:0000256" key="3">
    <source>
        <dbReference type="ARBA" id="ARBA00022737"/>
    </source>
</evidence>
<evidence type="ECO:0000313" key="11">
    <source>
        <dbReference type="Proteomes" id="UP000565441"/>
    </source>
</evidence>
<keyword evidence="2" id="KW-0479">Metal-binding</keyword>